<protein>
    <recommendedName>
        <fullName evidence="3">Dickkopf N-terminal cysteine-rich domain-containing protein</fullName>
    </recommendedName>
</protein>
<proteinExistence type="predicted"/>
<dbReference type="OrthoDB" id="322476at2759"/>
<organism evidence="1 2">
    <name type="scientific">Stentor coeruleus</name>
    <dbReference type="NCBI Taxonomy" id="5963"/>
    <lineage>
        <taxon>Eukaryota</taxon>
        <taxon>Sar</taxon>
        <taxon>Alveolata</taxon>
        <taxon>Ciliophora</taxon>
        <taxon>Postciliodesmatophora</taxon>
        <taxon>Heterotrichea</taxon>
        <taxon>Heterotrichida</taxon>
        <taxon>Stentoridae</taxon>
        <taxon>Stentor</taxon>
    </lineage>
</organism>
<comment type="caution">
    <text evidence="1">The sequence shown here is derived from an EMBL/GenBank/DDBJ whole genome shotgun (WGS) entry which is preliminary data.</text>
</comment>
<dbReference type="AlphaFoldDB" id="A0A1R2D2S0"/>
<sequence>MYFLSLLFIPSVISQNCVSYQCDALPNNTCISYSSSNNTSIIQSCSSDSFCPFNYSNPVQSLECQPYPSKSHYPGEPCTSNQDCASGKCAANNTCQGASLNMPCIHTLDCNPGLYCASTTTSSSASCLPLIPPGKSGCKTSSACSSMSYCNFTGLPETSYCRPSLSLPEGTIINECFNGINYMCKNLLCTLRGTNFVCASSVTSVNIFPNKCSSDDDCLSTVDNRVGSYYKSKCGCTLSKNPYGVCGLFPGDAPYQKFLAILSLWMNSENITYCNSVRGLSYPCINTYFSYSEVFWYYTFYVFNYSAIQGNPDCVKKTLTDNFWWYEEIMASRNITSAGLGYQVLAVLYLVIIL</sequence>
<evidence type="ECO:0008006" key="3">
    <source>
        <dbReference type="Google" id="ProtNLM"/>
    </source>
</evidence>
<evidence type="ECO:0000313" key="2">
    <source>
        <dbReference type="Proteomes" id="UP000187209"/>
    </source>
</evidence>
<reference evidence="1 2" key="1">
    <citation type="submission" date="2016-11" db="EMBL/GenBank/DDBJ databases">
        <title>The macronuclear genome of Stentor coeruleus: a giant cell with tiny introns.</title>
        <authorList>
            <person name="Slabodnick M."/>
            <person name="Ruby J.G."/>
            <person name="Reiff S.B."/>
            <person name="Swart E.C."/>
            <person name="Gosai S."/>
            <person name="Prabakaran S."/>
            <person name="Witkowska E."/>
            <person name="Larue G.E."/>
            <person name="Fisher S."/>
            <person name="Freeman R.M."/>
            <person name="Gunawardena J."/>
            <person name="Chu W."/>
            <person name="Stover N.A."/>
            <person name="Gregory B.D."/>
            <person name="Nowacki M."/>
            <person name="Derisi J."/>
            <person name="Roy S.W."/>
            <person name="Marshall W.F."/>
            <person name="Sood P."/>
        </authorList>
    </citation>
    <scope>NUCLEOTIDE SEQUENCE [LARGE SCALE GENOMIC DNA]</scope>
    <source>
        <strain evidence="1">WM001</strain>
    </source>
</reference>
<dbReference type="Proteomes" id="UP000187209">
    <property type="component" value="Unassembled WGS sequence"/>
</dbReference>
<evidence type="ECO:0000313" key="1">
    <source>
        <dbReference type="EMBL" id="OMJ95538.1"/>
    </source>
</evidence>
<name>A0A1R2D2S0_9CILI</name>
<gene>
    <name evidence="1" type="ORF">SteCoe_1142</name>
</gene>
<dbReference type="EMBL" id="MPUH01000011">
    <property type="protein sequence ID" value="OMJ95538.1"/>
    <property type="molecule type" value="Genomic_DNA"/>
</dbReference>
<accession>A0A1R2D2S0</accession>
<keyword evidence="2" id="KW-1185">Reference proteome</keyword>